<sequence>MNVFTIEEHFPTLVTPNKKISFNELIDEIQINKAVIDQLLLKKGALLFRGFPIDTPEQFSHFIDALKLGKKVNYLLGDSPRDKVKKQVYTSTETPAKFHLPLHQELSYINKFPQHIYFFCQIAPSYRGETLIADARQIYQSLDHEVIQYFKDKGLIYLSRYYCKDKIMKTLNRLVRSHKSWTEVFETQNKSEVESICQNNEVEFQWLGKDWIELKQYRPALVTHPITQETVWFNQAHLFDFNPRLLGLLNYIGAKILYCRPSTKLHEIRFGDNSPIPRSYIYHILDVLEKKTVAYPWQKGDVMVLDNILSMHGRAPFKGKRRILTALTT</sequence>
<evidence type="ECO:0000313" key="5">
    <source>
        <dbReference type="Proteomes" id="UP000054662"/>
    </source>
</evidence>
<evidence type="ECO:0000256" key="1">
    <source>
        <dbReference type="ARBA" id="ARBA00001954"/>
    </source>
</evidence>
<dbReference type="Pfam" id="PF02668">
    <property type="entry name" value="TauD"/>
    <property type="match status" value="1"/>
</dbReference>
<comment type="cofactor">
    <cofactor evidence="1">
        <name>Fe(2+)</name>
        <dbReference type="ChEBI" id="CHEBI:29033"/>
    </cofactor>
</comment>
<accession>A0A0W1A6L0</accession>
<dbReference type="SUPFAM" id="SSF51197">
    <property type="entry name" value="Clavaminate synthase-like"/>
    <property type="match status" value="1"/>
</dbReference>
<comment type="caution">
    <text evidence="4">The sequence shown here is derived from an EMBL/GenBank/DDBJ whole genome shotgun (WGS) entry which is preliminary data.</text>
</comment>
<feature type="domain" description="TauD/TfdA-like" evidence="3">
    <location>
        <begin position="19"/>
        <end position="325"/>
    </location>
</feature>
<organism evidence="4 5">
    <name type="scientific">Legionella worsleiensis</name>
    <dbReference type="NCBI Taxonomy" id="45076"/>
    <lineage>
        <taxon>Bacteria</taxon>
        <taxon>Pseudomonadati</taxon>
        <taxon>Pseudomonadota</taxon>
        <taxon>Gammaproteobacteria</taxon>
        <taxon>Legionellales</taxon>
        <taxon>Legionellaceae</taxon>
        <taxon>Legionella</taxon>
    </lineage>
</organism>
<gene>
    <name evidence="4" type="ORF">Lwor_2196</name>
</gene>
<dbReference type="AlphaFoldDB" id="A0A0W1A6L0"/>
<keyword evidence="2" id="KW-0560">Oxidoreductase</keyword>
<protein>
    <submittedName>
        <fullName evidence="4">Pyoverdine biosynthesis regulatory protein SyrP-like protein</fullName>
    </submittedName>
</protein>
<dbReference type="GO" id="GO:0016706">
    <property type="term" value="F:2-oxoglutarate-dependent dioxygenase activity"/>
    <property type="evidence" value="ECO:0007669"/>
    <property type="project" value="UniProtKB-ARBA"/>
</dbReference>
<dbReference type="STRING" id="45076.Lwor_2196"/>
<evidence type="ECO:0000259" key="3">
    <source>
        <dbReference type="Pfam" id="PF02668"/>
    </source>
</evidence>
<dbReference type="PANTHER" id="PTHR10696:SF21">
    <property type="entry name" value="TAUD_TFDA-LIKE DOMAIN-CONTAINING PROTEIN"/>
    <property type="match status" value="1"/>
</dbReference>
<dbReference type="EMBL" id="LNZC01000027">
    <property type="protein sequence ID" value="KTD76971.1"/>
    <property type="molecule type" value="Genomic_DNA"/>
</dbReference>
<dbReference type="PANTHER" id="PTHR10696">
    <property type="entry name" value="GAMMA-BUTYROBETAINE HYDROXYLASE-RELATED"/>
    <property type="match status" value="1"/>
</dbReference>
<dbReference type="InterPro" id="IPR050411">
    <property type="entry name" value="AlphaKG_dependent_hydroxylases"/>
</dbReference>
<dbReference type="PATRIC" id="fig|45076.6.peg.2407"/>
<evidence type="ECO:0000256" key="2">
    <source>
        <dbReference type="ARBA" id="ARBA00023002"/>
    </source>
</evidence>
<dbReference type="Gene3D" id="3.60.130.10">
    <property type="entry name" value="Clavaminate synthase-like"/>
    <property type="match status" value="1"/>
</dbReference>
<dbReference type="RefSeq" id="WP_058493956.1">
    <property type="nucleotide sequence ID" value="NZ_CBCRUR010000008.1"/>
</dbReference>
<proteinExistence type="predicted"/>
<name>A0A0W1A6L0_9GAMM</name>
<dbReference type="OrthoDB" id="9769888at2"/>
<dbReference type="InterPro" id="IPR003819">
    <property type="entry name" value="TauD/TfdA-like"/>
</dbReference>
<dbReference type="InterPro" id="IPR042098">
    <property type="entry name" value="TauD-like_sf"/>
</dbReference>
<keyword evidence="5" id="KW-1185">Reference proteome</keyword>
<evidence type="ECO:0000313" key="4">
    <source>
        <dbReference type="EMBL" id="KTD76971.1"/>
    </source>
</evidence>
<reference evidence="4 5" key="1">
    <citation type="submission" date="2015-11" db="EMBL/GenBank/DDBJ databases">
        <title>Genomic analysis of 38 Legionella species identifies large and diverse effector repertoires.</title>
        <authorList>
            <person name="Burstein D."/>
            <person name="Amaro F."/>
            <person name="Zusman T."/>
            <person name="Lifshitz Z."/>
            <person name="Cohen O."/>
            <person name="Gilbert J.A."/>
            <person name="Pupko T."/>
            <person name="Shuman H.A."/>
            <person name="Segal G."/>
        </authorList>
    </citation>
    <scope>NUCLEOTIDE SEQUENCE [LARGE SCALE GENOMIC DNA]</scope>
    <source>
        <strain evidence="4 5">ATCC 49508</strain>
    </source>
</reference>
<dbReference type="Proteomes" id="UP000054662">
    <property type="component" value="Unassembled WGS sequence"/>
</dbReference>